<evidence type="ECO:0000313" key="3">
    <source>
        <dbReference type="EMBL" id="MCJ2380218.1"/>
    </source>
</evidence>
<keyword evidence="1" id="KW-0812">Transmembrane</keyword>
<feature type="transmembrane region" description="Helical" evidence="1">
    <location>
        <begin position="63"/>
        <end position="81"/>
    </location>
</feature>
<dbReference type="Pfam" id="PF07693">
    <property type="entry name" value="KAP_NTPase"/>
    <property type="match status" value="1"/>
</dbReference>
<feature type="transmembrane region" description="Helical" evidence="1">
    <location>
        <begin position="40"/>
        <end position="58"/>
    </location>
</feature>
<keyword evidence="1" id="KW-0472">Membrane</keyword>
<evidence type="ECO:0000256" key="1">
    <source>
        <dbReference type="SAM" id="Phobius"/>
    </source>
</evidence>
<comment type="caution">
    <text evidence="3">The sequence shown here is derived from an EMBL/GenBank/DDBJ whole genome shotgun (WGS) entry which is preliminary data.</text>
</comment>
<keyword evidence="1" id="KW-1133">Transmembrane helix</keyword>
<dbReference type="EMBL" id="JAKZMM010000012">
    <property type="protein sequence ID" value="MCJ2380218.1"/>
    <property type="molecule type" value="Genomic_DNA"/>
</dbReference>
<name>A0ABT0BZM3_9BACT</name>
<evidence type="ECO:0000259" key="2">
    <source>
        <dbReference type="Pfam" id="PF07693"/>
    </source>
</evidence>
<feature type="domain" description="KAP NTPase" evidence="2">
    <location>
        <begin position="159"/>
        <end position="411"/>
    </location>
</feature>
<dbReference type="Gene3D" id="3.40.50.300">
    <property type="entry name" value="P-loop containing nucleotide triphosphate hydrolases"/>
    <property type="match status" value="1"/>
</dbReference>
<sequence length="821" mass="96939">MKYTKVVIFWIAILFLNIVFESQINAFIDKYIMALNYANIWAKVLYVIIMFFAAIELARNIKIIHASILIHCLFISLLYFLYRQNLIEHPNWKYEILFDDIKYADVIFIPLIISIVKYVKKWMKNIYNKFLSNNSASELISNNPIQSKNEDKLSYAKDAENLLNMLIKNKKRTSDGALIIGLRGKWGQGKTSYFNLMREAALSRKDVILLRLNVWQCSKYQTSVKSLLKIIADGINDISLKNTINEYAKVIIDADISYLSKILSIFYRSKSPEELFQSISKQIKELDKTLIIQIDDLDRLTSEEVFDIIKLIRVIANFNNIFFIVAYDEEYINNCLKMLHIDSSYLEKVFHIIYPLPVVSRNEQLETIKKGLVNSLVLLDVNAEKIITDFMTRIGNNITLRNAKRLSNTIQCGLTDLKDEDGIKLDLYDYILINYLQMINSNAYSFLANLADTGLYAYNDKCLKWNMNSYSLNMDKDILDLIKNNNEQLSEEEYIEQRLKKDVGDENIELTYIIFRELFDQERNGVARICYINSYQLYFNRTFDKKLVEKSTFKSSFNNGLDDFKTNLNKWNKEDFDQHNLMRLIENFQCETEEKWEQFFTALLEITPKSRVWTSQQYRRNEKRILIPIPGWDLLKSNQSVSSDKKQTLGNALYHYFYEKEILENDSLEILKKKLTLVLSSDMEYTNLMKLFNIAQISYKDIFNLYWNPYIQKGGSYKDFDEDFWYIVDKVYFSDRLELCEIAKKHIKLNIDEFIANYPIESILYSHLYLQELFINYNELGQSNGEWIPNFKQFLINIENKSQALNTYIQNLEKHLSNPKQ</sequence>
<gene>
    <name evidence="3" type="ORF">MUN53_06265</name>
</gene>
<protein>
    <submittedName>
        <fullName evidence="3">KAP family NTPase</fullName>
    </submittedName>
</protein>
<dbReference type="RefSeq" id="WP_243323997.1">
    <property type="nucleotide sequence ID" value="NZ_JAKZMM010000012.1"/>
</dbReference>
<proteinExistence type="predicted"/>
<dbReference type="Proteomes" id="UP001165444">
    <property type="component" value="Unassembled WGS sequence"/>
</dbReference>
<dbReference type="InterPro" id="IPR027417">
    <property type="entry name" value="P-loop_NTPase"/>
</dbReference>
<accession>A0ABT0BZM3</accession>
<feature type="transmembrane region" description="Helical" evidence="1">
    <location>
        <begin position="7"/>
        <end position="28"/>
    </location>
</feature>
<reference evidence="3 4" key="1">
    <citation type="submission" date="2022-03" db="EMBL/GenBank/DDBJ databases">
        <title>Parabacteroides sp. nov. isolated from swine feces.</title>
        <authorList>
            <person name="Bak J.E."/>
        </authorList>
    </citation>
    <scope>NUCLEOTIDE SEQUENCE [LARGE SCALE GENOMIC DNA]</scope>
    <source>
        <strain evidence="3 4">AGMB00274</strain>
    </source>
</reference>
<dbReference type="InterPro" id="IPR011646">
    <property type="entry name" value="KAP_P-loop"/>
</dbReference>
<evidence type="ECO:0000313" key="4">
    <source>
        <dbReference type="Proteomes" id="UP001165444"/>
    </source>
</evidence>
<keyword evidence="4" id="KW-1185">Reference proteome</keyword>
<dbReference type="SUPFAM" id="SSF52540">
    <property type="entry name" value="P-loop containing nucleoside triphosphate hydrolases"/>
    <property type="match status" value="1"/>
</dbReference>
<organism evidence="3 4">
    <name type="scientific">Parabacteroides faecalis</name>
    <dbReference type="NCBI Taxonomy" id="2924040"/>
    <lineage>
        <taxon>Bacteria</taxon>
        <taxon>Pseudomonadati</taxon>
        <taxon>Bacteroidota</taxon>
        <taxon>Bacteroidia</taxon>
        <taxon>Bacteroidales</taxon>
        <taxon>Tannerellaceae</taxon>
        <taxon>Parabacteroides</taxon>
    </lineage>
</organism>